<dbReference type="PANTHER" id="PTHR22604">
    <property type="entry name" value="OXIDOREDUCTASES"/>
    <property type="match status" value="1"/>
</dbReference>
<dbReference type="PANTHER" id="PTHR22604:SF105">
    <property type="entry name" value="TRANS-1,2-DIHYDROBENZENE-1,2-DIOL DEHYDROGENASE"/>
    <property type="match status" value="1"/>
</dbReference>
<dbReference type="Proteomes" id="UP000823842">
    <property type="component" value="Unassembled WGS sequence"/>
</dbReference>
<dbReference type="InterPro" id="IPR055170">
    <property type="entry name" value="GFO_IDH_MocA-like_dom"/>
</dbReference>
<sequence length="323" mass="36014">MKMGIMGAGSIAGQMAATINQMDSQMEVYAIAARDLDRAKDFGKKYGCKKAYGSYEEMLQEEDIDLVYVALPHSHHYKYAKMSLEAGKNVLCEKAFTVNAEQAREIIELAEKKGLFLTEGLWSRYMPSRKIMKDIIESGVIGEAVSMTGNLGYNLSQVKRLWDPNLAGGALLDLGVYLINFARMMFGENMTFLSSSAVLKDGVDVTDSFTMVFDGTKTATMQCSAYGAQNRAVSVSGTKGYMEVVNVSNPQSIKVYDKNYIEIADYPIPEQISGYEYEIEACIKAMEEHALECPQMPHAETIRIMEIMDEMRQAWGYEIPLLA</sequence>
<gene>
    <name evidence="5" type="ORF">IAA06_04620</name>
</gene>
<organism evidence="5 6">
    <name type="scientific">Candidatus Blautia faecavium</name>
    <dbReference type="NCBI Taxonomy" id="2838487"/>
    <lineage>
        <taxon>Bacteria</taxon>
        <taxon>Bacillati</taxon>
        <taxon>Bacillota</taxon>
        <taxon>Clostridia</taxon>
        <taxon>Lachnospirales</taxon>
        <taxon>Lachnospiraceae</taxon>
        <taxon>Blautia</taxon>
    </lineage>
</organism>
<dbReference type="GO" id="GO:0000166">
    <property type="term" value="F:nucleotide binding"/>
    <property type="evidence" value="ECO:0007669"/>
    <property type="project" value="InterPro"/>
</dbReference>
<dbReference type="InterPro" id="IPR000683">
    <property type="entry name" value="Gfo/Idh/MocA-like_OxRdtase_N"/>
</dbReference>
<dbReference type="Gene3D" id="3.30.360.10">
    <property type="entry name" value="Dihydrodipicolinate Reductase, domain 2"/>
    <property type="match status" value="1"/>
</dbReference>
<comment type="similarity">
    <text evidence="1">Belongs to the Gfo/Idh/MocA family.</text>
</comment>
<evidence type="ECO:0000256" key="2">
    <source>
        <dbReference type="ARBA" id="ARBA00023002"/>
    </source>
</evidence>
<reference evidence="5" key="1">
    <citation type="journal article" date="2021" name="PeerJ">
        <title>Extensive microbial diversity within the chicken gut microbiome revealed by metagenomics and culture.</title>
        <authorList>
            <person name="Gilroy R."/>
            <person name="Ravi A."/>
            <person name="Getino M."/>
            <person name="Pursley I."/>
            <person name="Horton D.L."/>
            <person name="Alikhan N.F."/>
            <person name="Baker D."/>
            <person name="Gharbi K."/>
            <person name="Hall N."/>
            <person name="Watson M."/>
            <person name="Adriaenssens E.M."/>
            <person name="Foster-Nyarko E."/>
            <person name="Jarju S."/>
            <person name="Secka A."/>
            <person name="Antonio M."/>
            <person name="Oren A."/>
            <person name="Chaudhuri R.R."/>
            <person name="La Ragione R."/>
            <person name="Hildebrand F."/>
            <person name="Pallen M.J."/>
        </authorList>
    </citation>
    <scope>NUCLEOTIDE SEQUENCE</scope>
    <source>
        <strain evidence="5">ChiSjej1B19-5720</strain>
    </source>
</reference>
<evidence type="ECO:0000259" key="3">
    <source>
        <dbReference type="Pfam" id="PF01408"/>
    </source>
</evidence>
<feature type="domain" description="Gfo/Idh/MocA-like oxidoreductase N-terminal" evidence="3">
    <location>
        <begin position="2"/>
        <end position="119"/>
    </location>
</feature>
<dbReference type="GO" id="GO:0016491">
    <property type="term" value="F:oxidoreductase activity"/>
    <property type="evidence" value="ECO:0007669"/>
    <property type="project" value="UniProtKB-KW"/>
</dbReference>
<dbReference type="AlphaFoldDB" id="A0A9D2LRY9"/>
<accession>A0A9D2LRY9</accession>
<evidence type="ECO:0000256" key="1">
    <source>
        <dbReference type="ARBA" id="ARBA00010928"/>
    </source>
</evidence>
<dbReference type="SUPFAM" id="SSF55347">
    <property type="entry name" value="Glyceraldehyde-3-phosphate dehydrogenase-like, C-terminal domain"/>
    <property type="match status" value="1"/>
</dbReference>
<proteinExistence type="inferred from homology"/>
<evidence type="ECO:0000313" key="5">
    <source>
        <dbReference type="EMBL" id="HJB28061.1"/>
    </source>
</evidence>
<dbReference type="Pfam" id="PF01408">
    <property type="entry name" value="GFO_IDH_MocA"/>
    <property type="match status" value="1"/>
</dbReference>
<name>A0A9D2LRY9_9FIRM</name>
<evidence type="ECO:0000259" key="4">
    <source>
        <dbReference type="Pfam" id="PF22725"/>
    </source>
</evidence>
<comment type="caution">
    <text evidence="5">The sequence shown here is derived from an EMBL/GenBank/DDBJ whole genome shotgun (WGS) entry which is preliminary data.</text>
</comment>
<dbReference type="Pfam" id="PF22725">
    <property type="entry name" value="GFO_IDH_MocA_C3"/>
    <property type="match status" value="1"/>
</dbReference>
<dbReference type="SUPFAM" id="SSF51735">
    <property type="entry name" value="NAD(P)-binding Rossmann-fold domains"/>
    <property type="match status" value="1"/>
</dbReference>
<dbReference type="EMBL" id="DWYZ01000090">
    <property type="protein sequence ID" value="HJB28061.1"/>
    <property type="molecule type" value="Genomic_DNA"/>
</dbReference>
<keyword evidence="2" id="KW-0560">Oxidoreductase</keyword>
<reference evidence="5" key="2">
    <citation type="submission" date="2021-04" db="EMBL/GenBank/DDBJ databases">
        <authorList>
            <person name="Gilroy R."/>
        </authorList>
    </citation>
    <scope>NUCLEOTIDE SEQUENCE</scope>
    <source>
        <strain evidence="5">ChiSjej1B19-5720</strain>
    </source>
</reference>
<dbReference type="Gene3D" id="3.40.50.720">
    <property type="entry name" value="NAD(P)-binding Rossmann-like Domain"/>
    <property type="match status" value="1"/>
</dbReference>
<dbReference type="InterPro" id="IPR050984">
    <property type="entry name" value="Gfo/Idh/MocA_domain"/>
</dbReference>
<evidence type="ECO:0000313" key="6">
    <source>
        <dbReference type="Proteomes" id="UP000823842"/>
    </source>
</evidence>
<protein>
    <submittedName>
        <fullName evidence="5">Gfo/Idh/MocA family oxidoreductase</fullName>
    </submittedName>
</protein>
<dbReference type="InterPro" id="IPR036291">
    <property type="entry name" value="NAD(P)-bd_dom_sf"/>
</dbReference>
<feature type="domain" description="GFO/IDH/MocA-like oxidoreductase" evidence="4">
    <location>
        <begin position="132"/>
        <end position="242"/>
    </location>
</feature>